<reference evidence="1 2" key="1">
    <citation type="submission" date="2023-03" db="EMBL/GenBank/DDBJ databases">
        <authorList>
            <person name="Shen W."/>
            <person name="Cai J."/>
        </authorList>
    </citation>
    <scope>NUCLEOTIDE SEQUENCE [LARGE SCALE GENOMIC DNA]</scope>
    <source>
        <strain evidence="1 2">B101</strain>
    </source>
</reference>
<sequence length="489" mass="56287">MNQIKIDFNKNKIIKKVNELFITYRRKFLTQYEADDGEVTFVTSKFTLVDRTVAHHLDGSKTIGVLLGLGGLTKFFTFDVDIKDNPLECREVTRRLVNHLIDHYGILRKDIHVSFSGNKGYHVDLYFDTVYSSQMMLPFYLEVLSELNETKKRIERRPTSTLGVKLPLGYHLETGEYCTYVDNLTFEPLGIQYFLNIEPMSWEEFYNDILIECTINATYTVPTSTTPRKFEKESPKISVDFHKEGMQREEVEEILSEGHLLCSGTRNNFTLYASMFLKENGAAEKETYKKIIQVLENTLNNPQTRNFISMVNLKALKKETARVVGMVFTHDYKVSENSHATKVEIYSNELKAMLSINNPILSRLLFVLLIHSKRFSNRNGTFYCTYRQLGKQGVGKNGSRTLVKLKALQELGAIEIVSENGKYSFKKKCKPANVYRMRLPKGQGKDFITVECTGILSVENIVDNFATLSHQEKENLMTLGLKYNFDLIE</sequence>
<evidence type="ECO:0000313" key="2">
    <source>
        <dbReference type="Proteomes" id="UP001265301"/>
    </source>
</evidence>
<organism evidence="1 2">
    <name type="scientific">Enterococcus viikkiensis</name>
    <dbReference type="NCBI Taxonomy" id="930854"/>
    <lineage>
        <taxon>Bacteria</taxon>
        <taxon>Bacillati</taxon>
        <taxon>Bacillota</taxon>
        <taxon>Bacilli</taxon>
        <taxon>Lactobacillales</taxon>
        <taxon>Enterococcaceae</taxon>
        <taxon>Enterococcus</taxon>
    </lineage>
</organism>
<dbReference type="EMBL" id="JARQBN010000041">
    <property type="protein sequence ID" value="MDT2829254.1"/>
    <property type="molecule type" value="Genomic_DNA"/>
</dbReference>
<dbReference type="SUPFAM" id="SSF56747">
    <property type="entry name" value="Prim-pol domain"/>
    <property type="match status" value="1"/>
</dbReference>
<dbReference type="Proteomes" id="UP001265301">
    <property type="component" value="Unassembled WGS sequence"/>
</dbReference>
<gene>
    <name evidence="1" type="ORF">P7H59_12540</name>
</gene>
<proteinExistence type="predicted"/>
<accession>A0ABU3FVD4</accession>
<comment type="caution">
    <text evidence="1">The sequence shown here is derived from an EMBL/GenBank/DDBJ whole genome shotgun (WGS) entry which is preliminary data.</text>
</comment>
<evidence type="ECO:0000313" key="1">
    <source>
        <dbReference type="EMBL" id="MDT2829254.1"/>
    </source>
</evidence>
<keyword evidence="2" id="KW-1185">Reference proteome</keyword>
<protein>
    <submittedName>
        <fullName evidence="1">DNA primase</fullName>
    </submittedName>
</protein>
<dbReference type="RefSeq" id="WP_311819723.1">
    <property type="nucleotide sequence ID" value="NZ_JARQBN010000041.1"/>
</dbReference>
<name>A0ABU3FVD4_9ENTE</name>